<dbReference type="PANTHER" id="PTHR34502:SF4">
    <property type="entry name" value="DUF6594 DOMAIN-CONTAINING PROTEIN"/>
    <property type="match status" value="1"/>
</dbReference>
<organism evidence="6 7">
    <name type="scientific">Clohesyomyces aquaticus</name>
    <dbReference type="NCBI Taxonomy" id="1231657"/>
    <lineage>
        <taxon>Eukaryota</taxon>
        <taxon>Fungi</taxon>
        <taxon>Dikarya</taxon>
        <taxon>Ascomycota</taxon>
        <taxon>Pezizomycotina</taxon>
        <taxon>Dothideomycetes</taxon>
        <taxon>Pleosporomycetidae</taxon>
        <taxon>Pleosporales</taxon>
        <taxon>Lindgomycetaceae</taxon>
        <taxon>Clohesyomyces</taxon>
    </lineage>
</organism>
<accession>A0A1Y1YRW4</accession>
<dbReference type="EMBL" id="MCFA01000185">
    <property type="protein sequence ID" value="ORY00305.1"/>
    <property type="molecule type" value="Genomic_DNA"/>
</dbReference>
<feature type="compositionally biased region" description="Polar residues" evidence="2">
    <location>
        <begin position="27"/>
        <end position="40"/>
    </location>
</feature>
<protein>
    <recommendedName>
        <fullName evidence="5">DUF6594 domain-containing protein</fullName>
    </recommendedName>
</protein>
<evidence type="ECO:0000256" key="2">
    <source>
        <dbReference type="SAM" id="MobiDB-lite"/>
    </source>
</evidence>
<evidence type="ECO:0000256" key="4">
    <source>
        <dbReference type="SAM" id="SignalP"/>
    </source>
</evidence>
<gene>
    <name evidence="6" type="ORF">BCR34DRAFT_575896</name>
</gene>
<dbReference type="AlphaFoldDB" id="A0A1Y1YRW4"/>
<keyword evidence="1" id="KW-0175">Coiled coil</keyword>
<dbReference type="Pfam" id="PF20237">
    <property type="entry name" value="DUF6594"/>
    <property type="match status" value="1"/>
</dbReference>
<feature type="coiled-coil region" evidence="1">
    <location>
        <begin position="84"/>
        <end position="111"/>
    </location>
</feature>
<feature type="transmembrane region" description="Helical" evidence="3">
    <location>
        <begin position="301"/>
        <end position="318"/>
    </location>
</feature>
<comment type="caution">
    <text evidence="6">The sequence shown here is derived from an EMBL/GenBank/DDBJ whole genome shotgun (WGS) entry which is preliminary data.</text>
</comment>
<feature type="region of interest" description="Disordered" evidence="2">
    <location>
        <begin position="22"/>
        <end position="41"/>
    </location>
</feature>
<dbReference type="OrthoDB" id="5416037at2759"/>
<proteinExistence type="predicted"/>
<sequence length="319" mass="36462">MWRFVLWRSLLFQRSVRAEVSDRSPNHHSQMTSPGSTDSSALEEVERLKKPWKYLGYRAFSNFLSSDDDFLIFRRFGPLNTRVLLFLQDEIVQLENQLEDLDSDHSRKEAVDIHNGSFRQEAVPERVELLTKIHAKLKNYNDLLIQFSTIRSQPRASKKNIESLDNWFHNTQNAILDEEAAYIKHPYDLAAIVPKPTTPLRQFLERSTRFRRLGLWKKITPRHVTAHFPYPEALHYGSDARIDRFVAATITLLGLAMLIAPLWILANVNGVSKRLGVITGFVVLFVALIGFTTVARPFESLAAAAAYSAVLVVFLQIAS</sequence>
<keyword evidence="3" id="KW-1133">Transmembrane helix</keyword>
<feature type="transmembrane region" description="Helical" evidence="3">
    <location>
        <begin position="275"/>
        <end position="295"/>
    </location>
</feature>
<evidence type="ECO:0000256" key="1">
    <source>
        <dbReference type="SAM" id="Coils"/>
    </source>
</evidence>
<reference evidence="6 7" key="1">
    <citation type="submission" date="2016-07" db="EMBL/GenBank/DDBJ databases">
        <title>Pervasive Adenine N6-methylation of Active Genes in Fungi.</title>
        <authorList>
            <consortium name="DOE Joint Genome Institute"/>
            <person name="Mondo S.J."/>
            <person name="Dannebaum R.O."/>
            <person name="Kuo R.C."/>
            <person name="Labutti K."/>
            <person name="Haridas S."/>
            <person name="Kuo A."/>
            <person name="Salamov A."/>
            <person name="Ahrendt S.R."/>
            <person name="Lipzen A."/>
            <person name="Sullivan W."/>
            <person name="Andreopoulos W.B."/>
            <person name="Clum A."/>
            <person name="Lindquist E."/>
            <person name="Daum C."/>
            <person name="Ramamoorthy G.K."/>
            <person name="Gryganskyi A."/>
            <person name="Culley D."/>
            <person name="Magnuson J.K."/>
            <person name="James T.Y."/>
            <person name="O'Malley M.A."/>
            <person name="Stajich J.E."/>
            <person name="Spatafora J.W."/>
            <person name="Visel A."/>
            <person name="Grigoriev I.V."/>
        </authorList>
    </citation>
    <scope>NUCLEOTIDE SEQUENCE [LARGE SCALE GENOMIC DNA]</scope>
    <source>
        <strain evidence="6 7">CBS 115471</strain>
    </source>
</reference>
<feature type="domain" description="DUF6594" evidence="5">
    <location>
        <begin position="57"/>
        <end position="312"/>
    </location>
</feature>
<keyword evidence="3" id="KW-0472">Membrane</keyword>
<dbReference type="InterPro" id="IPR046529">
    <property type="entry name" value="DUF6594"/>
</dbReference>
<name>A0A1Y1YRW4_9PLEO</name>
<evidence type="ECO:0000313" key="6">
    <source>
        <dbReference type="EMBL" id="ORY00305.1"/>
    </source>
</evidence>
<feature type="chain" id="PRO_5012666128" description="DUF6594 domain-containing protein" evidence="4">
    <location>
        <begin position="19"/>
        <end position="319"/>
    </location>
</feature>
<evidence type="ECO:0000259" key="5">
    <source>
        <dbReference type="Pfam" id="PF20237"/>
    </source>
</evidence>
<dbReference type="Proteomes" id="UP000193144">
    <property type="component" value="Unassembled WGS sequence"/>
</dbReference>
<keyword evidence="7" id="KW-1185">Reference proteome</keyword>
<dbReference type="PANTHER" id="PTHR34502">
    <property type="entry name" value="DUF6594 DOMAIN-CONTAINING PROTEIN-RELATED"/>
    <property type="match status" value="1"/>
</dbReference>
<evidence type="ECO:0000313" key="7">
    <source>
        <dbReference type="Proteomes" id="UP000193144"/>
    </source>
</evidence>
<dbReference type="STRING" id="1231657.A0A1Y1YRW4"/>
<feature type="transmembrane region" description="Helical" evidence="3">
    <location>
        <begin position="245"/>
        <end position="268"/>
    </location>
</feature>
<keyword evidence="4" id="KW-0732">Signal</keyword>
<evidence type="ECO:0000256" key="3">
    <source>
        <dbReference type="SAM" id="Phobius"/>
    </source>
</evidence>
<feature type="signal peptide" evidence="4">
    <location>
        <begin position="1"/>
        <end position="18"/>
    </location>
</feature>
<keyword evidence="3" id="KW-0812">Transmembrane</keyword>